<feature type="compositionally biased region" description="Polar residues" evidence="2">
    <location>
        <begin position="40"/>
        <end position="49"/>
    </location>
</feature>
<dbReference type="PANTHER" id="PTHR28588">
    <property type="entry name" value="HAUS AUGMIN-LIKE COMPLEX SUBUNIT 5"/>
    <property type="match status" value="1"/>
</dbReference>
<feature type="compositionally biased region" description="Basic and acidic residues" evidence="2">
    <location>
        <begin position="54"/>
        <end position="63"/>
    </location>
</feature>
<dbReference type="GO" id="GO:0005813">
    <property type="term" value="C:centrosome"/>
    <property type="evidence" value="ECO:0007669"/>
    <property type="project" value="TreeGrafter"/>
</dbReference>
<keyword evidence="4" id="KW-1185">Reference proteome</keyword>
<dbReference type="InParanoid" id="A0A672HUX9"/>
<evidence type="ECO:0000313" key="3">
    <source>
        <dbReference type="Ensembl" id="ENSSFAP00005033096.1"/>
    </source>
</evidence>
<dbReference type="Pfam" id="PF14817">
    <property type="entry name" value="HAUS5"/>
    <property type="match status" value="1"/>
</dbReference>
<sequence length="412" mass="48188">MTKWLDDVQNVWGNYLPSHLLASLRHFALKEQFDLKQKTASLDQETGASAQAPDFKEDHKLDMPTEEDKDLPPVNPLVEDARKRVKKLWVALAKTRSRVQTFKNQLESCEKEAQKKISDQFPNDSSTLLVFKVDLHRVMRAEIRDHIKKCGKELEQSIECEPQKHLRMKHGCVVALTQKLKKSKKVIKNGNETILMFRTQIVHFHTELQELIHTKLVRLIEDIITSARLQKNAIVKEARQLQITPLTSLDRRNVEGERRIPALQLSINHLQSQAFNCLCQKLKFPLYKTPQELWASLYSKQLELRWLHCNMKLSSKNLQKTIEMAPWLSSCDDSDCLSRLTEADAKHLKSVTFKANYLVHFLQTSHRLKCRLEFFMSIWLRQPAKHAQPWKSERGRTYAEWLKRWNRALASL</sequence>
<evidence type="ECO:0000313" key="4">
    <source>
        <dbReference type="Proteomes" id="UP000472267"/>
    </source>
</evidence>
<reference evidence="3" key="1">
    <citation type="submission" date="2019-06" db="EMBL/GenBank/DDBJ databases">
        <authorList>
            <consortium name="Wellcome Sanger Institute Data Sharing"/>
        </authorList>
    </citation>
    <scope>NUCLEOTIDE SEQUENCE [LARGE SCALE GENOMIC DNA]</scope>
</reference>
<name>A0A672HUX9_SALFA</name>
<proteinExistence type="predicted"/>
<reference evidence="3" key="3">
    <citation type="submission" date="2025-09" db="UniProtKB">
        <authorList>
            <consortium name="Ensembl"/>
        </authorList>
    </citation>
    <scope>IDENTIFICATION</scope>
</reference>
<feature type="region of interest" description="Disordered" evidence="2">
    <location>
        <begin position="40"/>
        <end position="75"/>
    </location>
</feature>
<dbReference type="Ensembl" id="ENSSFAT00005034259.1">
    <property type="protein sequence ID" value="ENSSFAP00005033096.1"/>
    <property type="gene ID" value="ENSSFAG00005016741.1"/>
</dbReference>
<reference evidence="3" key="2">
    <citation type="submission" date="2025-08" db="UniProtKB">
        <authorList>
            <consortium name="Ensembl"/>
        </authorList>
    </citation>
    <scope>IDENTIFICATION</scope>
</reference>
<feature type="coiled-coil region" evidence="1">
    <location>
        <begin position="92"/>
        <end position="119"/>
    </location>
</feature>
<protein>
    <submittedName>
        <fullName evidence="3">Uncharacterized protein</fullName>
    </submittedName>
</protein>
<dbReference type="AlphaFoldDB" id="A0A672HUX9"/>
<dbReference type="GO" id="GO:0007098">
    <property type="term" value="P:centrosome cycle"/>
    <property type="evidence" value="ECO:0007669"/>
    <property type="project" value="TreeGrafter"/>
</dbReference>
<keyword evidence="1" id="KW-0175">Coiled coil</keyword>
<dbReference type="GO" id="GO:0051225">
    <property type="term" value="P:spindle assembly"/>
    <property type="evidence" value="ECO:0007669"/>
    <property type="project" value="InterPro"/>
</dbReference>
<dbReference type="Proteomes" id="UP000472267">
    <property type="component" value="Chromosome 23"/>
</dbReference>
<evidence type="ECO:0000256" key="1">
    <source>
        <dbReference type="SAM" id="Coils"/>
    </source>
</evidence>
<evidence type="ECO:0000256" key="2">
    <source>
        <dbReference type="SAM" id="MobiDB-lite"/>
    </source>
</evidence>
<dbReference type="OMA" id="ETILMFR"/>
<dbReference type="GO" id="GO:0070652">
    <property type="term" value="C:HAUS complex"/>
    <property type="evidence" value="ECO:0007669"/>
    <property type="project" value="InterPro"/>
</dbReference>
<accession>A0A672HUX9</accession>
<dbReference type="InterPro" id="IPR029131">
    <property type="entry name" value="HAUS5"/>
</dbReference>
<dbReference type="PANTHER" id="PTHR28588:SF1">
    <property type="entry name" value="HAUS AUGMIN-LIKE COMPLEX SUBUNIT 5"/>
    <property type="match status" value="1"/>
</dbReference>
<organism evidence="3 4">
    <name type="scientific">Salarias fasciatus</name>
    <name type="common">Jewelled blenny</name>
    <name type="synonym">Blennius fasciatus</name>
    <dbReference type="NCBI Taxonomy" id="181472"/>
    <lineage>
        <taxon>Eukaryota</taxon>
        <taxon>Metazoa</taxon>
        <taxon>Chordata</taxon>
        <taxon>Craniata</taxon>
        <taxon>Vertebrata</taxon>
        <taxon>Euteleostomi</taxon>
        <taxon>Actinopterygii</taxon>
        <taxon>Neopterygii</taxon>
        <taxon>Teleostei</taxon>
        <taxon>Neoteleostei</taxon>
        <taxon>Acanthomorphata</taxon>
        <taxon>Ovalentaria</taxon>
        <taxon>Blenniimorphae</taxon>
        <taxon>Blenniiformes</taxon>
        <taxon>Blennioidei</taxon>
        <taxon>Blenniidae</taxon>
        <taxon>Salariinae</taxon>
        <taxon>Salarias</taxon>
    </lineage>
</organism>